<accession>A0AA91Q3Y6</accession>
<gene>
    <name evidence="2" type="ORF">A9F13_02g02849</name>
</gene>
<organism evidence="2 3">
    <name type="scientific">Clavispora lusitaniae</name>
    <name type="common">Candida lusitaniae</name>
    <dbReference type="NCBI Taxonomy" id="36911"/>
    <lineage>
        <taxon>Eukaryota</taxon>
        <taxon>Fungi</taxon>
        <taxon>Dikarya</taxon>
        <taxon>Ascomycota</taxon>
        <taxon>Saccharomycotina</taxon>
        <taxon>Pichiomycetes</taxon>
        <taxon>Metschnikowiaceae</taxon>
        <taxon>Clavispora</taxon>
    </lineage>
</organism>
<evidence type="ECO:0000256" key="1">
    <source>
        <dbReference type="SAM" id="MobiDB-lite"/>
    </source>
</evidence>
<comment type="caution">
    <text evidence="2">The sequence shown here is derived from an EMBL/GenBank/DDBJ whole genome shotgun (WGS) entry which is preliminary data.</text>
</comment>
<evidence type="ECO:0000313" key="3">
    <source>
        <dbReference type="Proteomes" id="UP000195602"/>
    </source>
</evidence>
<feature type="compositionally biased region" description="Low complexity" evidence="1">
    <location>
        <begin position="149"/>
        <end position="162"/>
    </location>
</feature>
<feature type="compositionally biased region" description="Low complexity" evidence="1">
    <location>
        <begin position="77"/>
        <end position="90"/>
    </location>
</feature>
<dbReference type="EMBL" id="LYUB02000002">
    <property type="protein sequence ID" value="OVF10466.1"/>
    <property type="molecule type" value="Genomic_DNA"/>
</dbReference>
<dbReference type="KEGG" id="clus:A9F13_02g02849"/>
<reference evidence="2 3" key="1">
    <citation type="submission" date="2017-04" db="EMBL/GenBank/DDBJ databases">
        <title>Draft genome of the yeast Clavispora lusitaniae type strain CBS 6936.</title>
        <authorList>
            <person name="Durrens P."/>
            <person name="Klopp C."/>
            <person name="Biteau N."/>
            <person name="Fitton-Ouhabi V."/>
            <person name="Dementhon K."/>
            <person name="Accoceberry I."/>
            <person name="Sherman D.J."/>
            <person name="Noel T."/>
        </authorList>
    </citation>
    <scope>NUCLEOTIDE SEQUENCE [LARGE SCALE GENOMIC DNA]</scope>
    <source>
        <strain evidence="2 3">CBS 6936</strain>
    </source>
</reference>
<name>A0AA91Q3Y6_CLALS</name>
<feature type="compositionally biased region" description="Polar residues" evidence="1">
    <location>
        <begin position="261"/>
        <end position="277"/>
    </location>
</feature>
<dbReference type="AlphaFoldDB" id="A0AA91Q3Y6"/>
<evidence type="ECO:0000313" key="2">
    <source>
        <dbReference type="EMBL" id="OVF10466.1"/>
    </source>
</evidence>
<feature type="compositionally biased region" description="Polar residues" evidence="1">
    <location>
        <begin position="106"/>
        <end position="116"/>
    </location>
</feature>
<sequence length="445" mass="47506">MVQEQPTLTAKRRPPSLELSNQATADLLVRIVSPIVPSQVPDELRDTLRLSNSIREQQNTLIAQKSASPRAPDTQNAAPDAVPVPDAAPDSAKATNSNEDSEQPTKKTTGSDTRASSHAPAPDSVTISAVESGPHDVSGPNSVSESTRSPHLAPHSHSASRSVSPDKGRASPQRIPKVPSPLRGPAVSQSNFNTPIPPATFATKPAGSGAPFAAKSSSTCPTFAATIPLSSDAAMAHSHSNGNSDSNASLDSSSDSNDNSVAHTSNSNGEFARTSSLARKRLRRDKAPRPLRLVPGAPPPIVKSAPMRSFYGFRRVVPMIPPYSAVHLVPPLTGPVRRVAKTAAPRRSTVQDVFRGAVTMAAPIQAQPLSAQREHFDDRTEPSPEEMAEMDRKRTDSRESDVAVRGTIAFNDDGAFNFKIYNDADAKRVFMEVCEKTWDKYVDGL</sequence>
<feature type="region of interest" description="Disordered" evidence="1">
    <location>
        <begin position="62"/>
        <end position="217"/>
    </location>
</feature>
<feature type="compositionally biased region" description="Basic and acidic residues" evidence="1">
    <location>
        <begin position="372"/>
        <end position="382"/>
    </location>
</feature>
<protein>
    <submittedName>
        <fullName evidence="2">Uncharacterized protein</fullName>
    </submittedName>
</protein>
<dbReference type="Proteomes" id="UP000195602">
    <property type="component" value="Unassembled WGS sequence"/>
</dbReference>
<feature type="compositionally biased region" description="Low complexity" evidence="1">
    <location>
        <begin position="240"/>
        <end position="260"/>
    </location>
</feature>
<feature type="region of interest" description="Disordered" evidence="1">
    <location>
        <begin position="369"/>
        <end position="399"/>
    </location>
</feature>
<feature type="region of interest" description="Disordered" evidence="1">
    <location>
        <begin position="235"/>
        <end position="300"/>
    </location>
</feature>
<proteinExistence type="predicted"/>
<feature type="compositionally biased region" description="Basic and acidic residues" evidence="1">
    <location>
        <begin position="389"/>
        <end position="399"/>
    </location>
</feature>